<name>A0ABQ5F346_9ASTR</name>
<protein>
    <submittedName>
        <fullName evidence="2">Uncharacterized protein</fullName>
    </submittedName>
</protein>
<feature type="compositionally biased region" description="Basic and acidic residues" evidence="1">
    <location>
        <begin position="75"/>
        <end position="105"/>
    </location>
</feature>
<feature type="compositionally biased region" description="Basic residues" evidence="1">
    <location>
        <begin position="1"/>
        <end position="26"/>
    </location>
</feature>
<dbReference type="EMBL" id="BQNB010016958">
    <property type="protein sequence ID" value="GJT57748.1"/>
    <property type="molecule type" value="Genomic_DNA"/>
</dbReference>
<dbReference type="Proteomes" id="UP001151760">
    <property type="component" value="Unassembled WGS sequence"/>
</dbReference>
<feature type="region of interest" description="Disordered" evidence="1">
    <location>
        <begin position="75"/>
        <end position="115"/>
    </location>
</feature>
<gene>
    <name evidence="2" type="ORF">Tco_0992802</name>
</gene>
<accession>A0ABQ5F346</accession>
<evidence type="ECO:0000313" key="3">
    <source>
        <dbReference type="Proteomes" id="UP001151760"/>
    </source>
</evidence>
<organism evidence="2 3">
    <name type="scientific">Tanacetum coccineum</name>
    <dbReference type="NCBI Taxonomy" id="301880"/>
    <lineage>
        <taxon>Eukaryota</taxon>
        <taxon>Viridiplantae</taxon>
        <taxon>Streptophyta</taxon>
        <taxon>Embryophyta</taxon>
        <taxon>Tracheophyta</taxon>
        <taxon>Spermatophyta</taxon>
        <taxon>Magnoliopsida</taxon>
        <taxon>eudicotyledons</taxon>
        <taxon>Gunneridae</taxon>
        <taxon>Pentapetalae</taxon>
        <taxon>asterids</taxon>
        <taxon>campanulids</taxon>
        <taxon>Asterales</taxon>
        <taxon>Asteraceae</taxon>
        <taxon>Asteroideae</taxon>
        <taxon>Anthemideae</taxon>
        <taxon>Anthemidinae</taxon>
        <taxon>Tanacetum</taxon>
    </lineage>
</organism>
<proteinExistence type="predicted"/>
<feature type="region of interest" description="Disordered" evidence="1">
    <location>
        <begin position="1"/>
        <end position="27"/>
    </location>
</feature>
<comment type="caution">
    <text evidence="2">The sequence shown here is derived from an EMBL/GenBank/DDBJ whole genome shotgun (WGS) entry which is preliminary data.</text>
</comment>
<reference evidence="2" key="1">
    <citation type="journal article" date="2022" name="Int. J. Mol. Sci.">
        <title>Draft Genome of Tanacetum Coccineum: Genomic Comparison of Closely Related Tanacetum-Family Plants.</title>
        <authorList>
            <person name="Yamashiro T."/>
            <person name="Shiraishi A."/>
            <person name="Nakayama K."/>
            <person name="Satake H."/>
        </authorList>
    </citation>
    <scope>NUCLEOTIDE SEQUENCE</scope>
</reference>
<reference evidence="2" key="2">
    <citation type="submission" date="2022-01" db="EMBL/GenBank/DDBJ databases">
        <authorList>
            <person name="Yamashiro T."/>
            <person name="Shiraishi A."/>
            <person name="Satake H."/>
            <person name="Nakayama K."/>
        </authorList>
    </citation>
    <scope>NUCLEOTIDE SEQUENCE</scope>
</reference>
<evidence type="ECO:0000256" key="1">
    <source>
        <dbReference type="SAM" id="MobiDB-lite"/>
    </source>
</evidence>
<keyword evidence="3" id="KW-1185">Reference proteome</keyword>
<evidence type="ECO:0000313" key="2">
    <source>
        <dbReference type="EMBL" id="GJT57748.1"/>
    </source>
</evidence>
<sequence>MDKRKKHFARLKAKEQRRKPSTKAQRRNQMYAYLKKMAGYTHSQLKNKSFDEVQKAFDKTMGWIDSFVSMDSEVVKGGKEKDEGSVTRAEESSSKRAGTELEQERIKKKKIDDDQEEAEMKKHMEIVVDEEEIAVDAIPLATKPPIIVDWKIIKEGKMGYFQLIRADGSSRRYSSMIKMLQNIDREDLETLWKLVKAKHGNTRPEEAYERVLWGDLKVMFEPDIESDVWRNLQGHKVTVWKLFSSSGVHFVRFQNLHIFMLVEKKYPLTPATITAMLNKKLQADHWNEMCYQLLKLMTKQVKNPGSV</sequence>